<keyword evidence="1" id="KW-1133">Transmembrane helix</keyword>
<gene>
    <name evidence="2" type="primary">p10</name>
</gene>
<reference evidence="2" key="1">
    <citation type="submission" date="2023-06" db="EMBL/GenBank/DDBJ databases">
        <title>First detection of hibiscus green spot virus 2 in mainland America.</title>
        <authorList>
            <person name="Ramos-Gonzalez P.L."/>
            <person name="Rodrigues M."/>
            <person name="Chabi-Jesus C."/>
            <person name="Harakava R."/>
            <person name="Jesus Barbosa C."/>
            <person name="Costa H."/>
        </authorList>
    </citation>
    <scope>NUCLEOTIDE SEQUENCE</scope>
    <source>
        <strain evidence="2">DMs01</strain>
    </source>
</reference>
<sequence length="90" mass="10443">MMKCCWCWRRPFMNGMYLVCVAGIGLSYCIMWLRILRCLIRCLKIQKGNRFPLEVCCLEIGNLCVCLCIVCLCVCVSAASFFRVLLVVFW</sequence>
<accession>A0AA51NI22</accession>
<feature type="transmembrane region" description="Helical" evidence="1">
    <location>
        <begin position="57"/>
        <end position="82"/>
    </location>
</feature>
<dbReference type="EMBL" id="OR161045">
    <property type="protein sequence ID" value="WMQ58795.1"/>
    <property type="molecule type" value="Genomic_RNA"/>
</dbReference>
<protein>
    <submittedName>
        <fullName evidence="2">P10</fullName>
    </submittedName>
</protein>
<keyword evidence="1" id="KW-0812">Transmembrane</keyword>
<name>A0AA51NI22_9VIRU</name>
<proteinExistence type="predicted"/>
<feature type="transmembrane region" description="Helical" evidence="1">
    <location>
        <begin position="16"/>
        <end position="36"/>
    </location>
</feature>
<organism evidence="2">
    <name type="scientific">Higrevirus waimanalo</name>
    <dbReference type="NCBI Taxonomy" id="3047949"/>
    <lineage>
        <taxon>Viruses</taxon>
        <taxon>Riboviria</taxon>
        <taxon>Orthornavirae</taxon>
        <taxon>Kitrinoviricota</taxon>
        <taxon>Alsuviricetes</taxon>
        <taxon>Martellivirales</taxon>
        <taxon>Kitaviridae</taxon>
        <taxon>Higrevirus</taxon>
    </lineage>
</organism>
<evidence type="ECO:0000256" key="1">
    <source>
        <dbReference type="SAM" id="Phobius"/>
    </source>
</evidence>
<evidence type="ECO:0000313" key="2">
    <source>
        <dbReference type="EMBL" id="WMQ58795.1"/>
    </source>
</evidence>
<keyword evidence="1" id="KW-0472">Membrane</keyword>